<proteinExistence type="predicted"/>
<dbReference type="PANTHER" id="PTHR43208:SF1">
    <property type="entry name" value="ABC TRANSPORTER SUBSTRATE-BINDING PROTEIN"/>
    <property type="match status" value="1"/>
</dbReference>
<dbReference type="CDD" id="cd19963">
    <property type="entry name" value="PBP1_BMP-like"/>
    <property type="match status" value="1"/>
</dbReference>
<dbReference type="InterPro" id="IPR028082">
    <property type="entry name" value="Peripla_BP_I"/>
</dbReference>
<dbReference type="InterPro" id="IPR052910">
    <property type="entry name" value="ABC-Purine-Binding"/>
</dbReference>
<reference evidence="5" key="1">
    <citation type="journal article" date="2019" name="Int. J. Syst. Evol. Microbiol.">
        <title>The Global Catalogue of Microorganisms (GCM) 10K type strain sequencing project: providing services to taxonomists for standard genome sequencing and annotation.</title>
        <authorList>
            <consortium name="The Broad Institute Genomics Platform"/>
            <consortium name="The Broad Institute Genome Sequencing Center for Infectious Disease"/>
            <person name="Wu L."/>
            <person name="Ma J."/>
        </authorList>
    </citation>
    <scope>NUCLEOTIDE SEQUENCE [LARGE SCALE GENOMIC DNA]</scope>
    <source>
        <strain evidence="5">KCTC 42964</strain>
    </source>
</reference>
<feature type="domain" description="ABC transporter substrate-binding protein PnrA-like" evidence="3">
    <location>
        <begin position="42"/>
        <end position="326"/>
    </location>
</feature>
<dbReference type="Pfam" id="PF02608">
    <property type="entry name" value="Bmp"/>
    <property type="match status" value="1"/>
</dbReference>
<gene>
    <name evidence="4" type="ORF">ACFOGJ_29515</name>
</gene>
<name>A0ABV7L9S1_9PROT</name>
<evidence type="ECO:0000256" key="2">
    <source>
        <dbReference type="SAM" id="SignalP"/>
    </source>
</evidence>
<feature type="chain" id="PRO_5045966285" evidence="2">
    <location>
        <begin position="25"/>
        <end position="370"/>
    </location>
</feature>
<dbReference type="Proteomes" id="UP001595528">
    <property type="component" value="Unassembled WGS sequence"/>
</dbReference>
<evidence type="ECO:0000259" key="3">
    <source>
        <dbReference type="Pfam" id="PF02608"/>
    </source>
</evidence>
<evidence type="ECO:0000313" key="4">
    <source>
        <dbReference type="EMBL" id="MFC3231423.1"/>
    </source>
</evidence>
<feature type="signal peptide" evidence="2">
    <location>
        <begin position="1"/>
        <end position="24"/>
    </location>
</feature>
<protein>
    <submittedName>
        <fullName evidence="4">BMP family ABC transporter substrate-binding protein</fullName>
    </submittedName>
</protein>
<accession>A0ABV7L9S1</accession>
<comment type="caution">
    <text evidence="4">The sequence shown here is derived from an EMBL/GenBank/DDBJ whole genome shotgun (WGS) entry which is preliminary data.</text>
</comment>
<dbReference type="InterPro" id="IPR003760">
    <property type="entry name" value="PnrA-like"/>
</dbReference>
<organism evidence="4 5">
    <name type="scientific">Marinibaculum pumilum</name>
    <dbReference type="NCBI Taxonomy" id="1766165"/>
    <lineage>
        <taxon>Bacteria</taxon>
        <taxon>Pseudomonadati</taxon>
        <taxon>Pseudomonadota</taxon>
        <taxon>Alphaproteobacteria</taxon>
        <taxon>Rhodospirillales</taxon>
        <taxon>Rhodospirillaceae</taxon>
        <taxon>Marinibaculum</taxon>
    </lineage>
</organism>
<dbReference type="EMBL" id="JBHRTR010000054">
    <property type="protein sequence ID" value="MFC3231423.1"/>
    <property type="molecule type" value="Genomic_DNA"/>
</dbReference>
<evidence type="ECO:0000256" key="1">
    <source>
        <dbReference type="ARBA" id="ARBA00022729"/>
    </source>
</evidence>
<dbReference type="PANTHER" id="PTHR43208">
    <property type="entry name" value="ABC TRANSPORTER SUBSTRATE-BINDING PROTEIN"/>
    <property type="match status" value="1"/>
</dbReference>
<sequence length="370" mass="39258">MFRRHLRSVLAAAGIALLSAAATAPVASRDAHAAMGLDGDPKVAFLYIAPVGDGGWTFMHDQSRKALEAELGSEVAFTENIPEVTERVRQVIDRYVKRGYNVIVGTAYGYSDAFAEAAKEYPEVVFLNAAGYTSAPNLTSYYGRSYEGMYLAGMAAGAVSKTGKLGFVAAYPLGLVNWNINAFALGAQKMNPDAEVIVSFTNTWYDPVKEEAAAQALIEQGVDVIAQHQDTPGPQIAAERAGIHSVGYNADMSSSAPNAHLVASVFDWGKFVLPAVKRAQDGSFEGGFAFEGMDTGVVGISDFTSDAVPEAAKKEIMATAEKIANGDFYVFSGPIAKQDGTIVVPDGEGYPMDKLFGMDFLVKGTVGSLE</sequence>
<keyword evidence="1 2" id="KW-0732">Signal</keyword>
<dbReference type="SUPFAM" id="SSF53822">
    <property type="entry name" value="Periplasmic binding protein-like I"/>
    <property type="match status" value="1"/>
</dbReference>
<dbReference type="Gene3D" id="3.40.50.2300">
    <property type="match status" value="2"/>
</dbReference>
<dbReference type="RefSeq" id="WP_379906900.1">
    <property type="nucleotide sequence ID" value="NZ_JBHRTR010000054.1"/>
</dbReference>
<keyword evidence="5" id="KW-1185">Reference proteome</keyword>
<evidence type="ECO:0000313" key="5">
    <source>
        <dbReference type="Proteomes" id="UP001595528"/>
    </source>
</evidence>